<dbReference type="Proteomes" id="UP000677054">
    <property type="component" value="Unassembled WGS sequence"/>
</dbReference>
<dbReference type="Pfam" id="PF08030">
    <property type="entry name" value="NAD_binding_6"/>
    <property type="match status" value="1"/>
</dbReference>
<dbReference type="GO" id="GO:0043020">
    <property type="term" value="C:NADPH oxidase complex"/>
    <property type="evidence" value="ECO:0007669"/>
    <property type="project" value="TreeGrafter"/>
</dbReference>
<dbReference type="SUPFAM" id="SSF52343">
    <property type="entry name" value="Ferredoxin reductase-like, C-terminal NADP-linked domain"/>
    <property type="match status" value="1"/>
</dbReference>
<dbReference type="PANTHER" id="PTHR11972">
    <property type="entry name" value="NADPH OXIDASE"/>
    <property type="match status" value="1"/>
</dbReference>
<name>A0A7R8XAG6_9CRUS</name>
<evidence type="ECO:0000313" key="6">
    <source>
        <dbReference type="Proteomes" id="UP000677054"/>
    </source>
</evidence>
<gene>
    <name evidence="5" type="ORF">DSTB1V02_LOCUS2668</name>
</gene>
<organism evidence="5">
    <name type="scientific">Darwinula stevensoni</name>
    <dbReference type="NCBI Taxonomy" id="69355"/>
    <lineage>
        <taxon>Eukaryota</taxon>
        <taxon>Metazoa</taxon>
        <taxon>Ecdysozoa</taxon>
        <taxon>Arthropoda</taxon>
        <taxon>Crustacea</taxon>
        <taxon>Oligostraca</taxon>
        <taxon>Ostracoda</taxon>
        <taxon>Podocopa</taxon>
        <taxon>Podocopida</taxon>
        <taxon>Darwinulocopina</taxon>
        <taxon>Darwinuloidea</taxon>
        <taxon>Darwinulidae</taxon>
        <taxon>Darwinula</taxon>
    </lineage>
</organism>
<dbReference type="InterPro" id="IPR013112">
    <property type="entry name" value="FAD-bd_8"/>
</dbReference>
<dbReference type="CDD" id="cd06186">
    <property type="entry name" value="NOX_Duox_like_FAD_NADP"/>
    <property type="match status" value="2"/>
</dbReference>
<dbReference type="SUPFAM" id="SSF63380">
    <property type="entry name" value="Riboflavin synthase domain-like"/>
    <property type="match status" value="1"/>
</dbReference>
<evidence type="ECO:0000259" key="4">
    <source>
        <dbReference type="PROSITE" id="PS51384"/>
    </source>
</evidence>
<dbReference type="PANTHER" id="PTHR11972:SF58">
    <property type="entry name" value="NADPH OXIDASE 5"/>
    <property type="match status" value="1"/>
</dbReference>
<sequence length="551" mass="62917">MSFLPHCKGFCLRGVNFNDDDDRQVTHLVIKRPAQFYFHPGDYVYVNIPDIAKYEWHPFTISSAPEQEGEVWLHVRGVGEWTNRLYEYFESEHQRLSRMNDPTEPSVSVCIECEGKKEENFILSIKRKLSRSKQENEANMIIKNQGFLDKSSSLATGVKEEDKAGIDGNGLTSIKGETEEGVKTAKTTTKGKGKGKSVKLVVDSEGNGNSSENLRRIGRPFFSKAIRTRSMPDVQLNIRKRQRLLLLREGKWSRSERRFKDSDMGRGQEEGFKTHLDPTKGGLERSFRYMRNKPTIVSLGIPQVVEEYEDLQDESGEERDIQMPSAEEPASMGNAGKRFHLPLGRPIKISLDGPFGAPSSHIFRAQHAVLIGTGIGVTPFASILQSIMIRYWHAKHTCPNCHHSWAGSIPNSVMNLRKVDFFWINREQRSFEWFVELLSQLEMEQAELGGTLERFLEMHMYITSALQVTDMKAVGLQLALDLLHRKEKRDLITGLKTRTLAGRPNWTKVFQQIAEQRKGRVTVFFCGPPALGRILRVKCDTFGFEFRKETF</sequence>
<dbReference type="EMBL" id="LR899824">
    <property type="protein sequence ID" value="CAD7242716.1"/>
    <property type="molecule type" value="Genomic_DNA"/>
</dbReference>
<keyword evidence="1" id="KW-0560">Oxidoreductase</keyword>
<dbReference type="Gene3D" id="3.40.50.80">
    <property type="entry name" value="Nucleotide-binding domain of ferredoxin-NADP reductase (FNR) module"/>
    <property type="match status" value="1"/>
</dbReference>
<feature type="region of interest" description="Disordered" evidence="3">
    <location>
        <begin position="182"/>
        <end position="213"/>
    </location>
</feature>
<dbReference type="GO" id="GO:0042554">
    <property type="term" value="P:superoxide anion generation"/>
    <property type="evidence" value="ECO:0007669"/>
    <property type="project" value="TreeGrafter"/>
</dbReference>
<dbReference type="InterPro" id="IPR039261">
    <property type="entry name" value="FNR_nucleotide-bd"/>
</dbReference>
<dbReference type="FunFam" id="2.40.30.10:FF:000056">
    <property type="entry name" value="NADPH oxidase 5"/>
    <property type="match status" value="1"/>
</dbReference>
<dbReference type="InterPro" id="IPR000778">
    <property type="entry name" value="Cyt_b245_heavy_chain"/>
</dbReference>
<evidence type="ECO:0000256" key="1">
    <source>
        <dbReference type="ARBA" id="ARBA00023002"/>
    </source>
</evidence>
<dbReference type="EMBL" id="CAJPEV010000307">
    <property type="protein sequence ID" value="CAG0883766.1"/>
    <property type="molecule type" value="Genomic_DNA"/>
</dbReference>
<feature type="region of interest" description="Disordered" evidence="3">
    <location>
        <begin position="311"/>
        <end position="335"/>
    </location>
</feature>
<dbReference type="Pfam" id="PF08022">
    <property type="entry name" value="FAD_binding_8"/>
    <property type="match status" value="1"/>
</dbReference>
<comment type="catalytic activity">
    <reaction evidence="2">
        <text>NADPH + 2 O2 = 2 superoxide + NADP(+) + H(+)</text>
        <dbReference type="Rhea" id="RHEA:63180"/>
        <dbReference type="ChEBI" id="CHEBI:15378"/>
        <dbReference type="ChEBI" id="CHEBI:15379"/>
        <dbReference type="ChEBI" id="CHEBI:18421"/>
        <dbReference type="ChEBI" id="CHEBI:57783"/>
        <dbReference type="ChEBI" id="CHEBI:58349"/>
    </reaction>
</comment>
<dbReference type="OrthoDB" id="6381081at2759"/>
<feature type="domain" description="FAD-binding FR-type" evidence="4">
    <location>
        <begin position="8"/>
        <end position="124"/>
    </location>
</feature>
<evidence type="ECO:0000256" key="3">
    <source>
        <dbReference type="SAM" id="MobiDB-lite"/>
    </source>
</evidence>
<dbReference type="InterPro" id="IPR050369">
    <property type="entry name" value="RBOH/FRE"/>
</dbReference>
<protein>
    <recommendedName>
        <fullName evidence="4">FAD-binding FR-type domain-containing protein</fullName>
    </recommendedName>
</protein>
<dbReference type="InterPro" id="IPR017927">
    <property type="entry name" value="FAD-bd_FR_type"/>
</dbReference>
<dbReference type="PROSITE" id="PS51384">
    <property type="entry name" value="FAD_FR"/>
    <property type="match status" value="1"/>
</dbReference>
<accession>A0A7R8XAG6</accession>
<reference evidence="5" key="1">
    <citation type="submission" date="2020-11" db="EMBL/GenBank/DDBJ databases">
        <authorList>
            <person name="Tran Van P."/>
        </authorList>
    </citation>
    <scope>NUCLEOTIDE SEQUENCE</scope>
</reference>
<feature type="region of interest" description="Disordered" evidence="3">
    <location>
        <begin position="258"/>
        <end position="279"/>
    </location>
</feature>
<dbReference type="GO" id="GO:0016175">
    <property type="term" value="F:superoxide-generating NAD(P)H oxidase activity"/>
    <property type="evidence" value="ECO:0007669"/>
    <property type="project" value="TreeGrafter"/>
</dbReference>
<dbReference type="GO" id="GO:0006952">
    <property type="term" value="P:defense response"/>
    <property type="evidence" value="ECO:0007669"/>
    <property type="project" value="TreeGrafter"/>
</dbReference>
<dbReference type="InterPro" id="IPR017938">
    <property type="entry name" value="Riboflavin_synthase-like_b-brl"/>
</dbReference>
<dbReference type="PRINTS" id="PR00466">
    <property type="entry name" value="GP91PHOX"/>
</dbReference>
<evidence type="ECO:0000313" key="5">
    <source>
        <dbReference type="EMBL" id="CAD7242716.1"/>
    </source>
</evidence>
<keyword evidence="6" id="KW-1185">Reference proteome</keyword>
<dbReference type="FunFam" id="3.40.50.80:FF:000012">
    <property type="entry name" value="NADPH oxidase, isoform B"/>
    <property type="match status" value="1"/>
</dbReference>
<dbReference type="InterPro" id="IPR013121">
    <property type="entry name" value="Fe_red_NAD-bd_6"/>
</dbReference>
<dbReference type="AlphaFoldDB" id="A0A7R8XAG6"/>
<dbReference type="Gene3D" id="2.40.30.10">
    <property type="entry name" value="Translation factors"/>
    <property type="match status" value="1"/>
</dbReference>
<proteinExistence type="predicted"/>
<evidence type="ECO:0000256" key="2">
    <source>
        <dbReference type="ARBA" id="ARBA00049908"/>
    </source>
</evidence>